<reference evidence="3 4" key="1">
    <citation type="submission" date="2024-02" db="EMBL/GenBank/DDBJ databases">
        <title>A nitrogen-fixing paenibacillus bacterium.</title>
        <authorList>
            <person name="Zhang W.L."/>
            <person name="Chen S.F."/>
        </authorList>
    </citation>
    <scope>NUCLEOTIDE SEQUENCE [LARGE SCALE GENOMIC DNA]</scope>
    <source>
        <strain evidence="3 4">M1</strain>
    </source>
</reference>
<dbReference type="RefSeq" id="WP_331846176.1">
    <property type="nucleotide sequence ID" value="NZ_JAZHPZ010000003.1"/>
</dbReference>
<comment type="caution">
    <text evidence="3">The sequence shown here is derived from an EMBL/GenBank/DDBJ whole genome shotgun (WGS) entry which is preliminary data.</text>
</comment>
<keyword evidence="1" id="KW-0175">Coiled coil</keyword>
<proteinExistence type="predicted"/>
<feature type="region of interest" description="Disordered" evidence="2">
    <location>
        <begin position="81"/>
        <end position="160"/>
    </location>
</feature>
<protein>
    <recommendedName>
        <fullName evidence="5">DUF2642 domain-containing protein</fullName>
    </recommendedName>
</protein>
<dbReference type="EMBL" id="JAZHPZ010000003">
    <property type="protein sequence ID" value="MEF2965953.1"/>
    <property type="molecule type" value="Genomic_DNA"/>
</dbReference>
<feature type="compositionally biased region" description="Pro residues" evidence="2">
    <location>
        <begin position="86"/>
        <end position="128"/>
    </location>
</feature>
<evidence type="ECO:0008006" key="5">
    <source>
        <dbReference type="Google" id="ProtNLM"/>
    </source>
</evidence>
<evidence type="ECO:0000256" key="2">
    <source>
        <dbReference type="SAM" id="MobiDB-lite"/>
    </source>
</evidence>
<accession>A0ABU7VRE9</accession>
<evidence type="ECO:0000256" key="1">
    <source>
        <dbReference type="SAM" id="Coils"/>
    </source>
</evidence>
<name>A0ABU7VRE9_9BACL</name>
<evidence type="ECO:0000313" key="3">
    <source>
        <dbReference type="EMBL" id="MEF2965953.1"/>
    </source>
</evidence>
<organism evidence="3 4">
    <name type="scientific">Paenibacillus haidiansis</name>
    <dbReference type="NCBI Taxonomy" id="1574488"/>
    <lineage>
        <taxon>Bacteria</taxon>
        <taxon>Bacillati</taxon>
        <taxon>Bacillota</taxon>
        <taxon>Bacilli</taxon>
        <taxon>Bacillales</taxon>
        <taxon>Paenibacillaceae</taxon>
        <taxon>Paenibacillus</taxon>
    </lineage>
</organism>
<keyword evidence="4" id="KW-1185">Reference proteome</keyword>
<sequence length="276" mass="29547">MNRISWEKDHLPDCDKPVAKRVAHSKKSGSLAKKFKILRHNLTRKFIRLKLQIIKLNRLLAELTARVNLLQNQVETINARVGSAPTVPPPKPVPPGAAPGSTPPGPPPGLVLPGPPPGLVPPGPPPGPSVKHPVQSTQQNVTHEQPSNNGTTVRGGAPQESVEAVNARVSALHQLVDSQLVRMNSQQQQLNEAFANIIALRQLVEQIQQGYVGGPSEEYQGLISALTPRLNTVVTIDTPAGPINGTLVAIGEDYVEILEPDGSTVLIPFEEILSVS</sequence>
<feature type="coiled-coil region" evidence="1">
    <location>
        <begin position="53"/>
        <end position="80"/>
    </location>
</feature>
<feature type="compositionally biased region" description="Polar residues" evidence="2">
    <location>
        <begin position="134"/>
        <end position="152"/>
    </location>
</feature>
<gene>
    <name evidence="3" type="ORF">V3851_08935</name>
</gene>
<evidence type="ECO:0000313" key="4">
    <source>
        <dbReference type="Proteomes" id="UP001306950"/>
    </source>
</evidence>
<dbReference type="Proteomes" id="UP001306950">
    <property type="component" value="Unassembled WGS sequence"/>
</dbReference>